<dbReference type="Proteomes" id="UP000192578">
    <property type="component" value="Unassembled WGS sequence"/>
</dbReference>
<feature type="transmembrane region" description="Helical" evidence="8">
    <location>
        <begin position="47"/>
        <end position="71"/>
    </location>
</feature>
<comment type="caution">
    <text evidence="10">The sequence shown here is derived from an EMBL/GenBank/DDBJ whole genome shotgun (WGS) entry which is preliminary data.</text>
</comment>
<evidence type="ECO:0000256" key="4">
    <source>
        <dbReference type="ARBA" id="ARBA00023040"/>
    </source>
</evidence>
<evidence type="ECO:0000256" key="7">
    <source>
        <dbReference type="ARBA" id="ARBA00023224"/>
    </source>
</evidence>
<feature type="transmembrane region" description="Helical" evidence="8">
    <location>
        <begin position="83"/>
        <end position="105"/>
    </location>
</feature>
<gene>
    <name evidence="10" type="ORF">BV898_01379</name>
</gene>
<dbReference type="GO" id="GO:0004930">
    <property type="term" value="F:G protein-coupled receptor activity"/>
    <property type="evidence" value="ECO:0007669"/>
    <property type="project" value="UniProtKB-KW"/>
</dbReference>
<dbReference type="CDD" id="cd00637">
    <property type="entry name" value="7tm_classA_rhodopsin-like"/>
    <property type="match status" value="1"/>
</dbReference>
<feature type="transmembrane region" description="Helical" evidence="8">
    <location>
        <begin position="125"/>
        <end position="148"/>
    </location>
</feature>
<dbReference type="OrthoDB" id="9975554at2759"/>
<feature type="transmembrane region" description="Helical" evidence="8">
    <location>
        <begin position="296"/>
        <end position="323"/>
    </location>
</feature>
<dbReference type="InterPro" id="IPR000276">
    <property type="entry name" value="GPCR_Rhodpsn"/>
</dbReference>
<feature type="transmembrane region" description="Helical" evidence="8">
    <location>
        <begin position="160"/>
        <end position="183"/>
    </location>
</feature>
<keyword evidence="4" id="KW-0297">G-protein coupled receptor</keyword>
<keyword evidence="7" id="KW-0807">Transducer</keyword>
<organism evidence="10 11">
    <name type="scientific">Hypsibius exemplaris</name>
    <name type="common">Freshwater tardigrade</name>
    <dbReference type="NCBI Taxonomy" id="2072580"/>
    <lineage>
        <taxon>Eukaryota</taxon>
        <taxon>Metazoa</taxon>
        <taxon>Ecdysozoa</taxon>
        <taxon>Tardigrada</taxon>
        <taxon>Eutardigrada</taxon>
        <taxon>Parachela</taxon>
        <taxon>Hypsibioidea</taxon>
        <taxon>Hypsibiidae</taxon>
        <taxon>Hypsibius</taxon>
    </lineage>
</organism>
<dbReference type="Gene3D" id="1.20.1070.10">
    <property type="entry name" value="Rhodopsin 7-helix transmembrane proteins"/>
    <property type="match status" value="1"/>
</dbReference>
<protein>
    <recommendedName>
        <fullName evidence="9">G-protein coupled receptors family 1 profile domain-containing protein</fullName>
    </recommendedName>
</protein>
<comment type="subcellular location">
    <subcellularLocation>
        <location evidence="1">Membrane</location>
        <topology evidence="1">Multi-pass membrane protein</topology>
    </subcellularLocation>
</comment>
<dbReference type="GO" id="GO:0016020">
    <property type="term" value="C:membrane"/>
    <property type="evidence" value="ECO:0007669"/>
    <property type="project" value="UniProtKB-SubCell"/>
</dbReference>
<evidence type="ECO:0000256" key="6">
    <source>
        <dbReference type="ARBA" id="ARBA00023170"/>
    </source>
</evidence>
<keyword evidence="2 8" id="KW-0812">Transmembrane</keyword>
<evidence type="ECO:0000256" key="2">
    <source>
        <dbReference type="ARBA" id="ARBA00022692"/>
    </source>
</evidence>
<feature type="transmembrane region" description="Helical" evidence="8">
    <location>
        <begin position="215"/>
        <end position="234"/>
    </location>
</feature>
<dbReference type="SUPFAM" id="SSF81321">
    <property type="entry name" value="Family A G protein-coupled receptor-like"/>
    <property type="match status" value="1"/>
</dbReference>
<keyword evidence="11" id="KW-1185">Reference proteome</keyword>
<dbReference type="Pfam" id="PF00001">
    <property type="entry name" value="7tm_1"/>
    <property type="match status" value="1"/>
</dbReference>
<dbReference type="EMBL" id="MTYJ01000005">
    <property type="protein sequence ID" value="OQV24789.1"/>
    <property type="molecule type" value="Genomic_DNA"/>
</dbReference>
<sequence length="369" mass="41832">MAGNSTGLLWNDHSWNNTSNVATSKLANTTGNATLPIRPPIPLFRVIAAYGCWVLVAAALLLDLLIVVASLRRPSLRKPFNVHFLILFVEDIVCALLIEPLVMMFNLFPTALDFTSRASCAYSKYAQWTVGSWMLLQHVVICFDRWAALLWPNWYRTRTVTWSVGAALLSITFQQLLYLPLFWTDFLIERPAGTECRYTISNGRYLAFVRLVTMWVPQGILFISYPVLMALIWWRRRKRRIAQEQSRAAHVIAVAVPHNHKGRHSEAAPSTGEHARLAAAATVRTAKKQSHGQWQLVLWFVCLQLLCWMPTAVFAFIITSLGNRVTANLLEMHEVWSLLSGLLFLADPLIYLLFQKEVRVAVAAQARCN</sequence>
<evidence type="ECO:0000256" key="8">
    <source>
        <dbReference type="SAM" id="Phobius"/>
    </source>
</evidence>
<keyword evidence="3 8" id="KW-1133">Transmembrane helix</keyword>
<dbReference type="PANTHER" id="PTHR24243:SF208">
    <property type="entry name" value="PYROKININ-1 RECEPTOR"/>
    <property type="match status" value="1"/>
</dbReference>
<feature type="transmembrane region" description="Helical" evidence="8">
    <location>
        <begin position="335"/>
        <end position="354"/>
    </location>
</feature>
<evidence type="ECO:0000313" key="10">
    <source>
        <dbReference type="EMBL" id="OQV24789.1"/>
    </source>
</evidence>
<dbReference type="InterPro" id="IPR017452">
    <property type="entry name" value="GPCR_Rhodpsn_7TM"/>
</dbReference>
<keyword evidence="6" id="KW-0675">Receptor</keyword>
<keyword evidence="5 8" id="KW-0472">Membrane</keyword>
<dbReference type="AlphaFoldDB" id="A0A1W0XBA3"/>
<reference evidence="11" key="1">
    <citation type="submission" date="2017-01" db="EMBL/GenBank/DDBJ databases">
        <title>Comparative genomics of anhydrobiosis in the tardigrade Hypsibius dujardini.</title>
        <authorList>
            <person name="Yoshida Y."/>
            <person name="Koutsovoulos G."/>
            <person name="Laetsch D."/>
            <person name="Stevens L."/>
            <person name="Kumar S."/>
            <person name="Horikawa D."/>
            <person name="Ishino K."/>
            <person name="Komine S."/>
            <person name="Tomita M."/>
            <person name="Blaxter M."/>
            <person name="Arakawa K."/>
        </authorList>
    </citation>
    <scope>NUCLEOTIDE SEQUENCE [LARGE SCALE GENOMIC DNA]</scope>
    <source>
        <strain evidence="11">Z151</strain>
    </source>
</reference>
<evidence type="ECO:0000259" key="9">
    <source>
        <dbReference type="PROSITE" id="PS50262"/>
    </source>
</evidence>
<dbReference type="PANTHER" id="PTHR24243">
    <property type="entry name" value="G-PROTEIN COUPLED RECEPTOR"/>
    <property type="match status" value="1"/>
</dbReference>
<evidence type="ECO:0000256" key="1">
    <source>
        <dbReference type="ARBA" id="ARBA00004141"/>
    </source>
</evidence>
<name>A0A1W0XBA3_HYPEX</name>
<evidence type="ECO:0000256" key="5">
    <source>
        <dbReference type="ARBA" id="ARBA00023136"/>
    </source>
</evidence>
<evidence type="ECO:0000313" key="11">
    <source>
        <dbReference type="Proteomes" id="UP000192578"/>
    </source>
</evidence>
<feature type="domain" description="G-protein coupled receptors family 1 profile" evidence="9">
    <location>
        <begin position="62"/>
        <end position="351"/>
    </location>
</feature>
<accession>A0A1W0XBA3</accession>
<proteinExistence type="predicted"/>
<dbReference type="PROSITE" id="PS50262">
    <property type="entry name" value="G_PROTEIN_RECEP_F1_2"/>
    <property type="match status" value="1"/>
</dbReference>
<evidence type="ECO:0000256" key="3">
    <source>
        <dbReference type="ARBA" id="ARBA00022989"/>
    </source>
</evidence>